<protein>
    <submittedName>
        <fullName evidence="1">Sodium/potassium-transporting ATPase subunit beta-2</fullName>
    </submittedName>
</protein>
<dbReference type="OrthoDB" id="5912413at2759"/>
<gene>
    <name evidence="1" type="ORF">G5I_06354</name>
</gene>
<dbReference type="AlphaFoldDB" id="F4WKT4"/>
<dbReference type="InterPro" id="IPR038702">
    <property type="entry name" value="Na/K_ATPase_sub_beta_sf"/>
</dbReference>
<proteinExistence type="predicted"/>
<organism evidence="2">
    <name type="scientific">Acromyrmex echinatior</name>
    <name type="common">Panamanian leafcutter ant</name>
    <name type="synonym">Acromyrmex octospinosus echinatior</name>
    <dbReference type="NCBI Taxonomy" id="103372"/>
    <lineage>
        <taxon>Eukaryota</taxon>
        <taxon>Metazoa</taxon>
        <taxon>Ecdysozoa</taxon>
        <taxon>Arthropoda</taxon>
        <taxon>Hexapoda</taxon>
        <taxon>Insecta</taxon>
        <taxon>Pterygota</taxon>
        <taxon>Neoptera</taxon>
        <taxon>Endopterygota</taxon>
        <taxon>Hymenoptera</taxon>
        <taxon>Apocrita</taxon>
        <taxon>Aculeata</taxon>
        <taxon>Formicoidea</taxon>
        <taxon>Formicidae</taxon>
        <taxon>Myrmicinae</taxon>
        <taxon>Acromyrmex</taxon>
    </lineage>
</organism>
<accession>F4WKT4</accession>
<dbReference type="Proteomes" id="UP000007755">
    <property type="component" value="Unassembled WGS sequence"/>
</dbReference>
<name>F4WKT4_ACREC</name>
<dbReference type="STRING" id="103372.F4WKT4"/>
<sequence length="225" mass="26400">MSVRGKQVQNGTYEFDYMRAPDTRTRWQIIRHSFHNPIEGTYCGHTPKKWDQQPDDDNIPDHMRSRVLSCSCYVHSIYSFQALSCNLECTVLKYVLPIRILDLIQTNFTFNLPNRNSKARQRRHIYGWIPEFYNNTQNLPPDMPETLVKYIKLIDASWVTNITPINNATTDISVLHEKFHSKPKTFFVGNQIINVECRAWAKNIEYSSIRSEKKGAVHFELMVDE</sequence>
<dbReference type="InParanoid" id="F4WKT4"/>
<dbReference type="EMBL" id="GL888206">
    <property type="protein sequence ID" value="EGI65176.1"/>
    <property type="molecule type" value="Genomic_DNA"/>
</dbReference>
<reference evidence="1" key="1">
    <citation type="submission" date="2011-02" db="EMBL/GenBank/DDBJ databases">
        <title>The genome of the leaf-cutting ant Acromyrmex echinatior suggests key adaptations to social evolution and fungus farming.</title>
        <authorList>
            <person name="Nygaard S."/>
            <person name="Zhang G."/>
        </authorList>
    </citation>
    <scope>NUCLEOTIDE SEQUENCE</scope>
</reference>
<dbReference type="eggNOG" id="KOG3927">
    <property type="taxonomic scope" value="Eukaryota"/>
</dbReference>
<evidence type="ECO:0000313" key="1">
    <source>
        <dbReference type="EMBL" id="EGI65176.1"/>
    </source>
</evidence>
<dbReference type="Gene3D" id="2.60.40.1660">
    <property type="entry name" value="Na, k-atpase alpha subunit"/>
    <property type="match status" value="1"/>
</dbReference>
<keyword evidence="2" id="KW-1185">Reference proteome</keyword>
<evidence type="ECO:0000313" key="2">
    <source>
        <dbReference type="Proteomes" id="UP000007755"/>
    </source>
</evidence>